<feature type="binding site" evidence="2">
    <location>
        <begin position="10"/>
        <end position="17"/>
    </location>
    <ligand>
        <name>substrate</name>
    </ligand>
</feature>
<dbReference type="SMART" id="SM00855">
    <property type="entry name" value="PGAM"/>
    <property type="match status" value="1"/>
</dbReference>
<dbReference type="PANTHER" id="PTHR48100">
    <property type="entry name" value="BROAD-SPECIFICITY PHOSPHATASE YOR283W-RELATED"/>
    <property type="match status" value="1"/>
</dbReference>
<evidence type="ECO:0000313" key="4">
    <source>
        <dbReference type="Proteomes" id="UP000190092"/>
    </source>
</evidence>
<evidence type="ECO:0000256" key="2">
    <source>
        <dbReference type="PIRSR" id="PIRSR613078-2"/>
    </source>
</evidence>
<dbReference type="Gene3D" id="3.40.50.1240">
    <property type="entry name" value="Phosphoglycerate mutase-like"/>
    <property type="match status" value="1"/>
</dbReference>
<dbReference type="InterPro" id="IPR050275">
    <property type="entry name" value="PGM_Phosphatase"/>
</dbReference>
<proteinExistence type="predicted"/>
<dbReference type="GO" id="GO:0005737">
    <property type="term" value="C:cytoplasm"/>
    <property type="evidence" value="ECO:0007669"/>
    <property type="project" value="TreeGrafter"/>
</dbReference>
<accession>A0A1T4QP29</accession>
<evidence type="ECO:0000256" key="1">
    <source>
        <dbReference type="PIRSR" id="PIRSR613078-1"/>
    </source>
</evidence>
<dbReference type="STRING" id="225324.SAMN02745126_03340"/>
<dbReference type="GO" id="GO:0016791">
    <property type="term" value="F:phosphatase activity"/>
    <property type="evidence" value="ECO:0007669"/>
    <property type="project" value="TreeGrafter"/>
</dbReference>
<feature type="active site" description="Tele-phosphohistidine intermediate" evidence="1">
    <location>
        <position position="11"/>
    </location>
</feature>
<evidence type="ECO:0000313" key="3">
    <source>
        <dbReference type="EMBL" id="SKA05221.1"/>
    </source>
</evidence>
<dbReference type="OrthoDB" id="9781415at2"/>
<dbReference type="Proteomes" id="UP000190092">
    <property type="component" value="Unassembled WGS sequence"/>
</dbReference>
<reference evidence="4" key="1">
    <citation type="submission" date="2017-02" db="EMBL/GenBank/DDBJ databases">
        <authorList>
            <person name="Varghese N."/>
            <person name="Submissions S."/>
        </authorList>
    </citation>
    <scope>NUCLEOTIDE SEQUENCE [LARGE SCALE GENOMIC DNA]</scope>
    <source>
        <strain evidence="4">ATCC 27094</strain>
    </source>
</reference>
<feature type="active site" description="Proton donor/acceptor" evidence="1">
    <location>
        <position position="81"/>
    </location>
</feature>
<feature type="binding site" evidence="2">
    <location>
        <position position="59"/>
    </location>
    <ligand>
        <name>substrate</name>
    </ligand>
</feature>
<protein>
    <submittedName>
        <fullName evidence="3">Probable phosphoglycerate mutase</fullName>
    </submittedName>
</protein>
<organism evidence="3 4">
    <name type="scientific">Enhydrobacter aerosaccus</name>
    <dbReference type="NCBI Taxonomy" id="225324"/>
    <lineage>
        <taxon>Bacteria</taxon>
        <taxon>Pseudomonadati</taxon>
        <taxon>Pseudomonadota</taxon>
        <taxon>Alphaproteobacteria</taxon>
        <taxon>Hyphomicrobiales</taxon>
        <taxon>Enhydrobacter</taxon>
    </lineage>
</organism>
<dbReference type="EMBL" id="FUWJ01000003">
    <property type="protein sequence ID" value="SKA05221.1"/>
    <property type="molecule type" value="Genomic_DNA"/>
</dbReference>
<dbReference type="AlphaFoldDB" id="A0A1T4QP29"/>
<dbReference type="InterPro" id="IPR029033">
    <property type="entry name" value="His_PPase_superfam"/>
</dbReference>
<keyword evidence="4" id="KW-1185">Reference proteome</keyword>
<sequence>MRGILFAVLRHAPTTWNEGRRLQGMTDVPLSAEGEAIAASWTLPSPIHGWRRFCSPLARARRTAELLQPSAVPVVDPRLREMSFGAWEGRTVAELRMTLGATFIDAEGRGLDFEPPGGESPRTVMARLGEWASDIAASSEPALAVSHKAVIRAFLALATGWDMTGRQPIKLDWQKLHLFRAHRDGHVTLEQANVDMDRA</sequence>
<dbReference type="SUPFAM" id="SSF53254">
    <property type="entry name" value="Phosphoglycerate mutase-like"/>
    <property type="match status" value="1"/>
</dbReference>
<gene>
    <name evidence="3" type="ORF">SAMN02745126_03340</name>
</gene>
<dbReference type="CDD" id="cd07067">
    <property type="entry name" value="HP_PGM_like"/>
    <property type="match status" value="1"/>
</dbReference>
<dbReference type="PANTHER" id="PTHR48100:SF1">
    <property type="entry name" value="HISTIDINE PHOSPHATASE FAMILY PROTEIN-RELATED"/>
    <property type="match status" value="1"/>
</dbReference>
<dbReference type="Pfam" id="PF00300">
    <property type="entry name" value="His_Phos_1"/>
    <property type="match status" value="1"/>
</dbReference>
<dbReference type="RefSeq" id="WP_085935021.1">
    <property type="nucleotide sequence ID" value="NZ_FUWJ01000003.1"/>
</dbReference>
<name>A0A1T4QP29_9HYPH</name>
<dbReference type="InterPro" id="IPR013078">
    <property type="entry name" value="His_Pase_superF_clade-1"/>
</dbReference>